<evidence type="ECO:0000313" key="7">
    <source>
        <dbReference type="Proteomes" id="UP000556084"/>
    </source>
</evidence>
<evidence type="ECO:0000256" key="1">
    <source>
        <dbReference type="ARBA" id="ARBA00010923"/>
    </source>
</evidence>
<comment type="caution">
    <text evidence="6">The sequence shown here is derived from an EMBL/GenBank/DDBJ whole genome shotgun (WGS) entry which is preliminary data.</text>
</comment>
<dbReference type="Gene3D" id="3.90.220.20">
    <property type="entry name" value="DNA methylase specificity domains"/>
    <property type="match status" value="2"/>
</dbReference>
<dbReference type="RefSeq" id="WP_246470424.1">
    <property type="nucleotide sequence ID" value="NZ_JACHJH010000008.1"/>
</dbReference>
<evidence type="ECO:0000313" key="6">
    <source>
        <dbReference type="EMBL" id="MBB4895549.1"/>
    </source>
</evidence>
<dbReference type="InterPro" id="IPR051212">
    <property type="entry name" value="Type-I_RE_S_subunit"/>
</dbReference>
<keyword evidence="6" id="KW-0378">Hydrolase</keyword>
<keyword evidence="2" id="KW-0680">Restriction system</keyword>
<proteinExistence type="inferred from homology"/>
<feature type="domain" description="Type I restriction modification DNA specificity" evidence="5">
    <location>
        <begin position="161"/>
        <end position="198"/>
    </location>
</feature>
<evidence type="ECO:0000256" key="4">
    <source>
        <dbReference type="ARBA" id="ARBA00038652"/>
    </source>
</evidence>
<dbReference type="InterPro" id="IPR044946">
    <property type="entry name" value="Restrct_endonuc_typeI_TRD_sf"/>
</dbReference>
<evidence type="ECO:0000259" key="5">
    <source>
        <dbReference type="Pfam" id="PF01420"/>
    </source>
</evidence>
<dbReference type="GO" id="GO:0003677">
    <property type="term" value="F:DNA binding"/>
    <property type="evidence" value="ECO:0007669"/>
    <property type="project" value="UniProtKB-KW"/>
</dbReference>
<dbReference type="Proteomes" id="UP000556084">
    <property type="component" value="Unassembled WGS sequence"/>
</dbReference>
<dbReference type="Pfam" id="PF01420">
    <property type="entry name" value="Methylase_S"/>
    <property type="match status" value="1"/>
</dbReference>
<dbReference type="EMBL" id="JACHJH010000008">
    <property type="protein sequence ID" value="MBB4895549.1"/>
    <property type="molecule type" value="Genomic_DNA"/>
</dbReference>
<dbReference type="AlphaFoldDB" id="A0A7W7PMN1"/>
<dbReference type="GO" id="GO:0009035">
    <property type="term" value="F:type I site-specific deoxyribonuclease activity"/>
    <property type="evidence" value="ECO:0007669"/>
    <property type="project" value="UniProtKB-EC"/>
</dbReference>
<keyword evidence="7" id="KW-1185">Reference proteome</keyword>
<comment type="subunit">
    <text evidence="4">The methyltransferase is composed of M and S polypeptides.</text>
</comment>
<dbReference type="GO" id="GO:0009307">
    <property type="term" value="P:DNA restriction-modification system"/>
    <property type="evidence" value="ECO:0007669"/>
    <property type="project" value="UniProtKB-KW"/>
</dbReference>
<dbReference type="InterPro" id="IPR000055">
    <property type="entry name" value="Restrct_endonuc_typeI_TRD"/>
</dbReference>
<accession>A0A7W7PMN1</accession>
<protein>
    <submittedName>
        <fullName evidence="6">Type I restriction enzyme S subunit</fullName>
        <ecNumber evidence="6">3.1.21.3</ecNumber>
    </submittedName>
</protein>
<gene>
    <name evidence="6" type="ORF">FHS39_004628</name>
</gene>
<keyword evidence="3" id="KW-0238">DNA-binding</keyword>
<organism evidence="6 7">
    <name type="scientific">Streptomyces olivoverticillatus</name>
    <dbReference type="NCBI Taxonomy" id="66427"/>
    <lineage>
        <taxon>Bacteria</taxon>
        <taxon>Bacillati</taxon>
        <taxon>Actinomycetota</taxon>
        <taxon>Actinomycetes</taxon>
        <taxon>Kitasatosporales</taxon>
        <taxon>Streptomycetaceae</taxon>
        <taxon>Streptomyces</taxon>
    </lineage>
</organism>
<evidence type="ECO:0000256" key="2">
    <source>
        <dbReference type="ARBA" id="ARBA00022747"/>
    </source>
</evidence>
<comment type="similarity">
    <text evidence="1">Belongs to the type-I restriction system S methylase family.</text>
</comment>
<reference evidence="6 7" key="1">
    <citation type="submission" date="2020-08" db="EMBL/GenBank/DDBJ databases">
        <title>Genomic Encyclopedia of Type Strains, Phase III (KMG-III): the genomes of soil and plant-associated and newly described type strains.</title>
        <authorList>
            <person name="Whitman W."/>
        </authorList>
    </citation>
    <scope>NUCLEOTIDE SEQUENCE [LARGE SCALE GENOMIC DNA]</scope>
    <source>
        <strain evidence="6 7">CECT 3266</strain>
    </source>
</reference>
<name>A0A7W7PMN1_9ACTN</name>
<dbReference type="PANTHER" id="PTHR43140:SF1">
    <property type="entry name" value="TYPE I RESTRICTION ENZYME ECOKI SPECIFICITY SUBUNIT"/>
    <property type="match status" value="1"/>
</dbReference>
<evidence type="ECO:0000256" key="3">
    <source>
        <dbReference type="ARBA" id="ARBA00023125"/>
    </source>
</evidence>
<dbReference type="SUPFAM" id="SSF116734">
    <property type="entry name" value="DNA methylase specificity domain"/>
    <property type="match status" value="2"/>
</dbReference>
<dbReference type="EC" id="3.1.21.3" evidence="6"/>
<dbReference type="PANTHER" id="PTHR43140">
    <property type="entry name" value="TYPE-1 RESTRICTION ENZYME ECOKI SPECIFICITY PROTEIN"/>
    <property type="match status" value="1"/>
</dbReference>
<sequence>MSDWQQISLGDLEAPARQKVSVPPQRSRASVCDGYPLRPLGEVMRLDIQRTPMKPATTYRLAGVLNAGKGVVAKGELDGGDTEYAAMNVLHVDQVVMRKLTAWEGPITVVPAEFDGFVVSNEFPTFTLGPELMPAWMRHVCGSPRLWAEMKNRVSGTVQRRKRLNPEQLLQIQLPIPPREVQARIVEMLDAVDDQIAALDDEAEALDRVSMAVAEDMLAEEPTVALGTMLNDIRGGKSPQANNRPPGADELGVLKVSAVTPFAFLPEESKSLLPGTFMPESALVQPGDVLITRANTPLRVGAVARVPADVRDGLYLADKTLRLVPSSELDPDFLVVAMALKSARTHLTSSATGTSASMVNVSQDRIRDTPIPLADLDRQREVSSAVLSVRTNTDAVRAEAARLRNARSSLLSGLLDRTIDIESAELEV</sequence>